<comment type="caution">
    <text evidence="1">The sequence shown here is derived from an EMBL/GenBank/DDBJ whole genome shotgun (WGS) entry which is preliminary data.</text>
</comment>
<gene>
    <name evidence="1" type="ORF">Taro_028130</name>
</gene>
<proteinExistence type="predicted"/>
<protein>
    <submittedName>
        <fullName evidence="1">Uncharacterized protein</fullName>
    </submittedName>
</protein>
<name>A0A843VM76_COLES</name>
<dbReference type="AlphaFoldDB" id="A0A843VM76"/>
<dbReference type="Proteomes" id="UP000652761">
    <property type="component" value="Unassembled WGS sequence"/>
</dbReference>
<keyword evidence="2" id="KW-1185">Reference proteome</keyword>
<dbReference type="EMBL" id="NMUH01001796">
    <property type="protein sequence ID" value="MQL95467.1"/>
    <property type="molecule type" value="Genomic_DNA"/>
</dbReference>
<sequence length="63" mass="7668">MLHSTADRLPLHKLEMQCLVKFVVFLHRWAQCRPSTADEDTWIILLAMYWHWKQRNVTRFNNA</sequence>
<evidence type="ECO:0000313" key="1">
    <source>
        <dbReference type="EMBL" id="MQL95467.1"/>
    </source>
</evidence>
<evidence type="ECO:0000313" key="2">
    <source>
        <dbReference type="Proteomes" id="UP000652761"/>
    </source>
</evidence>
<organism evidence="1 2">
    <name type="scientific">Colocasia esculenta</name>
    <name type="common">Wild taro</name>
    <name type="synonym">Arum esculentum</name>
    <dbReference type="NCBI Taxonomy" id="4460"/>
    <lineage>
        <taxon>Eukaryota</taxon>
        <taxon>Viridiplantae</taxon>
        <taxon>Streptophyta</taxon>
        <taxon>Embryophyta</taxon>
        <taxon>Tracheophyta</taxon>
        <taxon>Spermatophyta</taxon>
        <taxon>Magnoliopsida</taxon>
        <taxon>Liliopsida</taxon>
        <taxon>Araceae</taxon>
        <taxon>Aroideae</taxon>
        <taxon>Colocasieae</taxon>
        <taxon>Colocasia</taxon>
    </lineage>
</organism>
<accession>A0A843VM76</accession>
<feature type="non-terminal residue" evidence="1">
    <location>
        <position position="63"/>
    </location>
</feature>
<reference evidence="1" key="1">
    <citation type="submission" date="2017-07" db="EMBL/GenBank/DDBJ databases">
        <title>Taro Niue Genome Assembly and Annotation.</title>
        <authorList>
            <person name="Atibalentja N."/>
            <person name="Keating K."/>
            <person name="Fields C.J."/>
        </authorList>
    </citation>
    <scope>NUCLEOTIDE SEQUENCE</scope>
    <source>
        <strain evidence="1">Niue_2</strain>
        <tissue evidence="1">Leaf</tissue>
    </source>
</reference>